<comment type="caution">
    <text evidence="2">The sequence shown here is derived from an EMBL/GenBank/DDBJ whole genome shotgun (WGS) entry which is preliminary data.</text>
</comment>
<reference evidence="2 3" key="1">
    <citation type="journal article" date="2011" name="PLoS Pathog.">
        <title>Endophytic Life Strategies Decoded by Genome and Transcriptome Analyses of the Mutualistic Root Symbiont Piriformospora indica.</title>
        <authorList>
            <person name="Zuccaro A."/>
            <person name="Lahrmann U."/>
            <person name="Guldener U."/>
            <person name="Langen G."/>
            <person name="Pfiffi S."/>
            <person name="Biedenkopf D."/>
            <person name="Wong P."/>
            <person name="Samans B."/>
            <person name="Grimm C."/>
            <person name="Basiewicz M."/>
            <person name="Murat C."/>
            <person name="Martin F."/>
            <person name="Kogel K.H."/>
        </authorList>
    </citation>
    <scope>NUCLEOTIDE SEQUENCE [LARGE SCALE GENOMIC DNA]</scope>
    <source>
        <strain evidence="2 3">DSM 11827</strain>
    </source>
</reference>
<dbReference type="HOGENOM" id="CLU_1475705_0_0_1"/>
<evidence type="ECO:0000313" key="2">
    <source>
        <dbReference type="EMBL" id="CCA72722.1"/>
    </source>
</evidence>
<dbReference type="InParanoid" id="G4TN29"/>
<organism evidence="2 3">
    <name type="scientific">Serendipita indica (strain DSM 11827)</name>
    <name type="common">Root endophyte fungus</name>
    <name type="synonym">Piriformospora indica</name>
    <dbReference type="NCBI Taxonomy" id="1109443"/>
    <lineage>
        <taxon>Eukaryota</taxon>
        <taxon>Fungi</taxon>
        <taxon>Dikarya</taxon>
        <taxon>Basidiomycota</taxon>
        <taxon>Agaricomycotina</taxon>
        <taxon>Agaricomycetes</taxon>
        <taxon>Sebacinales</taxon>
        <taxon>Serendipitaceae</taxon>
        <taxon>Serendipita</taxon>
    </lineage>
</organism>
<dbReference type="AlphaFoldDB" id="G4TN29"/>
<gene>
    <name evidence="2" type="ORF">PIIN_06659</name>
</gene>
<dbReference type="EMBL" id="CAFZ01000180">
    <property type="protein sequence ID" value="CCA72722.1"/>
    <property type="molecule type" value="Genomic_DNA"/>
</dbReference>
<evidence type="ECO:0000313" key="3">
    <source>
        <dbReference type="Proteomes" id="UP000007148"/>
    </source>
</evidence>
<name>G4TN29_SERID</name>
<feature type="compositionally biased region" description="Basic and acidic residues" evidence="1">
    <location>
        <begin position="61"/>
        <end position="77"/>
    </location>
</feature>
<sequence>MSHSKEKNPSNRERLNGLARKLQLPPLKYEKFLVHRGGRARHSAKLTVFYNTRLITWCSSERDSGNDAKEDVAEQARGRRQHKVPISPPILLIRTYILSHELSPRIPLLVSVPRPVRQEGRRVNGGQARTVGHKPLLNYTTRSVNLSRTIKTGFERASSSSRMSHAIYRRDIDLNTRYSSPVI</sequence>
<keyword evidence="3" id="KW-1185">Reference proteome</keyword>
<protein>
    <submittedName>
        <fullName evidence="2">Uncharacterized protein</fullName>
    </submittedName>
</protein>
<evidence type="ECO:0000256" key="1">
    <source>
        <dbReference type="SAM" id="MobiDB-lite"/>
    </source>
</evidence>
<feature type="region of interest" description="Disordered" evidence="1">
    <location>
        <begin position="61"/>
        <end position="80"/>
    </location>
</feature>
<proteinExistence type="predicted"/>
<accession>G4TN29</accession>
<dbReference type="Proteomes" id="UP000007148">
    <property type="component" value="Unassembled WGS sequence"/>
</dbReference>